<sequence length="268" mass="30436">MKLTVRLFTTVFFLAFSLASCDLEEPTPVDPAQGPVYLTQISTLQGDERQFVYNGQGWLTKITGKGAYALNGNTTSSSDVLFDTWRRLAYIVTQGSGTNTENVYHYTSENLLYKVEELINGQVERYHTFEYDGNRQLKTRYGFYKEGPDAETPRATRKQTYTYAATGNVTEIVYYQKVNPASEWTLAQTQKYTDYDGKTGVQHMTGLLFTPTIVLHRNNPGKVTTTLATGEQHVTVFAYQYNERNLPVKRTATSDQGEVLETTFTYQF</sequence>
<dbReference type="Proteomes" id="UP001501844">
    <property type="component" value="Unassembled WGS sequence"/>
</dbReference>
<keyword evidence="3" id="KW-1185">Reference proteome</keyword>
<evidence type="ECO:0008006" key="4">
    <source>
        <dbReference type="Google" id="ProtNLM"/>
    </source>
</evidence>
<comment type="caution">
    <text evidence="2">The sequence shown here is derived from an EMBL/GenBank/DDBJ whole genome shotgun (WGS) entry which is preliminary data.</text>
</comment>
<organism evidence="2 3">
    <name type="scientific">Nibribacter koreensis</name>
    <dbReference type="NCBI Taxonomy" id="1084519"/>
    <lineage>
        <taxon>Bacteria</taxon>
        <taxon>Pseudomonadati</taxon>
        <taxon>Bacteroidota</taxon>
        <taxon>Cytophagia</taxon>
        <taxon>Cytophagales</taxon>
        <taxon>Hymenobacteraceae</taxon>
        <taxon>Nibribacter</taxon>
    </lineage>
</organism>
<dbReference type="EMBL" id="BAABGX010000002">
    <property type="protein sequence ID" value="GAA4310022.1"/>
    <property type="molecule type" value="Genomic_DNA"/>
</dbReference>
<dbReference type="RefSeq" id="WP_345167254.1">
    <property type="nucleotide sequence ID" value="NZ_BAABGX010000002.1"/>
</dbReference>
<gene>
    <name evidence="2" type="ORF">GCM10023183_27590</name>
</gene>
<protein>
    <recommendedName>
        <fullName evidence="4">YD repeat-containing protein</fullName>
    </recommendedName>
</protein>
<evidence type="ECO:0000256" key="1">
    <source>
        <dbReference type="SAM" id="SignalP"/>
    </source>
</evidence>
<name>A0ABP8FSV5_9BACT</name>
<feature type="signal peptide" evidence="1">
    <location>
        <begin position="1"/>
        <end position="21"/>
    </location>
</feature>
<keyword evidence="1" id="KW-0732">Signal</keyword>
<evidence type="ECO:0000313" key="3">
    <source>
        <dbReference type="Proteomes" id="UP001501844"/>
    </source>
</evidence>
<dbReference type="PROSITE" id="PS51257">
    <property type="entry name" value="PROKAR_LIPOPROTEIN"/>
    <property type="match status" value="1"/>
</dbReference>
<feature type="chain" id="PRO_5045828154" description="YD repeat-containing protein" evidence="1">
    <location>
        <begin position="22"/>
        <end position="268"/>
    </location>
</feature>
<accession>A0ABP8FSV5</accession>
<proteinExistence type="predicted"/>
<dbReference type="Gene3D" id="2.180.10.10">
    <property type="entry name" value="RHS repeat-associated core"/>
    <property type="match status" value="1"/>
</dbReference>
<reference evidence="3" key="1">
    <citation type="journal article" date="2019" name="Int. J. Syst. Evol. Microbiol.">
        <title>The Global Catalogue of Microorganisms (GCM) 10K type strain sequencing project: providing services to taxonomists for standard genome sequencing and annotation.</title>
        <authorList>
            <consortium name="The Broad Institute Genomics Platform"/>
            <consortium name="The Broad Institute Genome Sequencing Center for Infectious Disease"/>
            <person name="Wu L."/>
            <person name="Ma J."/>
        </authorList>
    </citation>
    <scope>NUCLEOTIDE SEQUENCE [LARGE SCALE GENOMIC DNA]</scope>
    <source>
        <strain evidence="3">JCM 17917</strain>
    </source>
</reference>
<evidence type="ECO:0000313" key="2">
    <source>
        <dbReference type="EMBL" id="GAA4310022.1"/>
    </source>
</evidence>